<feature type="region of interest" description="Disordered" evidence="1">
    <location>
        <begin position="98"/>
        <end position="118"/>
    </location>
</feature>
<name>A0ABY6UC71_BIOOC</name>
<sequence>MPTSANAPRPRLSYRRANFSAGEFRLLEVQRASNIDDRIVCRVITANLKDDIEFIALSSLYGDTNVSEFIYIDNQRIPIPENIASGMRHVRAVFLTEPDNNSKTDANGKVKPEKKPGGPPRWLVHALRLFRPMFDEHSQGRPLRIWFDALCIDHNNAKETQHQLVHMTQVYRKAKIVVGWLGPADKDSDIAVEAIKVINEMIPPNWGDEEDKKINPQNYSPQHEWMTALAPFWAEDAPADEEGGGSRPDGVPNNYHWIACRQFLARDYFTRHWILTEIGRARHPTFLAGTKILGWKHILRLTLLLQELRDKPSNVVPAHLPAALHQFPTGVVYDFLADFDQRHKAEKLERLQNTQRSDNTQFTSSSETYT</sequence>
<dbReference type="PANTHER" id="PTHR24148:SF73">
    <property type="entry name" value="HET DOMAIN PROTEIN (AFU_ORTHOLOGUE AFUA_8G01020)"/>
    <property type="match status" value="1"/>
</dbReference>
<reference evidence="3 4" key="1">
    <citation type="submission" date="2019-06" db="EMBL/GenBank/DDBJ databases">
        <authorList>
            <person name="Broberg M."/>
        </authorList>
    </citation>
    <scope>NUCLEOTIDE SEQUENCE [LARGE SCALE GENOMIC DNA]</scope>
</reference>
<protein>
    <recommendedName>
        <fullName evidence="2">Heterokaryon incompatibility domain-containing protein</fullName>
    </recommendedName>
</protein>
<feature type="compositionally biased region" description="Polar residues" evidence="1">
    <location>
        <begin position="351"/>
        <end position="370"/>
    </location>
</feature>
<comment type="caution">
    <text evidence="3">The sequence shown here is derived from an EMBL/GenBank/DDBJ whole genome shotgun (WGS) entry which is preliminary data.</text>
</comment>
<accession>A0ABY6UC71</accession>
<evidence type="ECO:0000259" key="2">
    <source>
        <dbReference type="Pfam" id="PF06985"/>
    </source>
</evidence>
<gene>
    <name evidence="3" type="ORF">CLO192961_LOCUS245127</name>
</gene>
<dbReference type="Proteomes" id="UP000766486">
    <property type="component" value="Unassembled WGS sequence"/>
</dbReference>
<evidence type="ECO:0000313" key="4">
    <source>
        <dbReference type="Proteomes" id="UP000766486"/>
    </source>
</evidence>
<organism evidence="3 4">
    <name type="scientific">Bionectria ochroleuca</name>
    <name type="common">Gliocladium roseum</name>
    <dbReference type="NCBI Taxonomy" id="29856"/>
    <lineage>
        <taxon>Eukaryota</taxon>
        <taxon>Fungi</taxon>
        <taxon>Dikarya</taxon>
        <taxon>Ascomycota</taxon>
        <taxon>Pezizomycotina</taxon>
        <taxon>Sordariomycetes</taxon>
        <taxon>Hypocreomycetidae</taxon>
        <taxon>Hypocreales</taxon>
        <taxon>Bionectriaceae</taxon>
        <taxon>Clonostachys</taxon>
    </lineage>
</organism>
<dbReference type="InterPro" id="IPR052895">
    <property type="entry name" value="HetReg/Transcr_Mod"/>
</dbReference>
<keyword evidence="4" id="KW-1185">Reference proteome</keyword>
<evidence type="ECO:0000256" key="1">
    <source>
        <dbReference type="SAM" id="MobiDB-lite"/>
    </source>
</evidence>
<dbReference type="Pfam" id="PF06985">
    <property type="entry name" value="HET"/>
    <property type="match status" value="1"/>
</dbReference>
<dbReference type="PANTHER" id="PTHR24148">
    <property type="entry name" value="ANKYRIN REPEAT DOMAIN-CONTAINING PROTEIN 39 HOMOLOG-RELATED"/>
    <property type="match status" value="1"/>
</dbReference>
<feature type="region of interest" description="Disordered" evidence="1">
    <location>
        <begin position="348"/>
        <end position="370"/>
    </location>
</feature>
<proteinExistence type="predicted"/>
<evidence type="ECO:0000313" key="3">
    <source>
        <dbReference type="EMBL" id="VUC28738.1"/>
    </source>
</evidence>
<feature type="domain" description="Heterokaryon incompatibility" evidence="2">
    <location>
        <begin position="141"/>
        <end position="277"/>
    </location>
</feature>
<dbReference type="EMBL" id="CABFNS010000794">
    <property type="protein sequence ID" value="VUC28738.1"/>
    <property type="molecule type" value="Genomic_DNA"/>
</dbReference>
<feature type="compositionally biased region" description="Basic and acidic residues" evidence="1">
    <location>
        <begin position="100"/>
        <end position="116"/>
    </location>
</feature>
<dbReference type="InterPro" id="IPR010730">
    <property type="entry name" value="HET"/>
</dbReference>